<dbReference type="NCBIfam" id="TIGR02457">
    <property type="entry name" value="TreS_Cterm"/>
    <property type="match status" value="1"/>
</dbReference>
<dbReference type="CDD" id="cd11334">
    <property type="entry name" value="AmyAc_TreS"/>
    <property type="match status" value="1"/>
</dbReference>
<evidence type="ECO:0000256" key="7">
    <source>
        <dbReference type="ARBA" id="ARBA00022679"/>
    </source>
</evidence>
<evidence type="ECO:0000256" key="6">
    <source>
        <dbReference type="ARBA" id="ARBA00013882"/>
    </source>
</evidence>
<reference evidence="17 18" key="1">
    <citation type="submission" date="2015-09" db="EMBL/GenBank/DDBJ databases">
        <title>Sorangium comparison.</title>
        <authorList>
            <person name="Zaburannyi N."/>
            <person name="Bunk B."/>
            <person name="Overmann J."/>
            <person name="Mueller R."/>
        </authorList>
    </citation>
    <scope>NUCLEOTIDE SEQUENCE [LARGE SCALE GENOMIC DNA]</scope>
    <source>
        <strain evidence="17 18">So ceGT47</strain>
    </source>
</reference>
<dbReference type="NCBIfam" id="TIGR02456">
    <property type="entry name" value="treS_nterm"/>
    <property type="match status" value="1"/>
</dbReference>
<evidence type="ECO:0000256" key="9">
    <source>
        <dbReference type="ARBA" id="ARBA00022741"/>
    </source>
</evidence>
<dbReference type="InterPro" id="IPR012810">
    <property type="entry name" value="TreS/a-amylase_N"/>
</dbReference>
<dbReference type="Gene3D" id="2.60.40.1180">
    <property type="entry name" value="Golgi alpha-mannosidase II"/>
    <property type="match status" value="1"/>
</dbReference>
<organism evidence="17 18">
    <name type="scientific">Sorangium cellulosum</name>
    <name type="common">Polyangium cellulosum</name>
    <dbReference type="NCBI Taxonomy" id="56"/>
    <lineage>
        <taxon>Bacteria</taxon>
        <taxon>Pseudomonadati</taxon>
        <taxon>Myxococcota</taxon>
        <taxon>Polyangia</taxon>
        <taxon>Polyangiales</taxon>
        <taxon>Polyangiaceae</taxon>
        <taxon>Sorangium</taxon>
    </lineage>
</organism>
<dbReference type="GO" id="GO:0005524">
    <property type="term" value="F:ATP binding"/>
    <property type="evidence" value="ECO:0007669"/>
    <property type="project" value="UniProtKB-KW"/>
</dbReference>
<evidence type="ECO:0000256" key="5">
    <source>
        <dbReference type="ARBA" id="ARBA00012619"/>
    </source>
</evidence>
<evidence type="ECO:0000256" key="2">
    <source>
        <dbReference type="ARBA" id="ARBA00005496"/>
    </source>
</evidence>
<dbReference type="GO" id="GO:0046872">
    <property type="term" value="F:metal ion binding"/>
    <property type="evidence" value="ECO:0007669"/>
    <property type="project" value="UniProtKB-KW"/>
</dbReference>
<keyword evidence="12" id="KW-0413">Isomerase</keyword>
<evidence type="ECO:0000256" key="15">
    <source>
        <dbReference type="ARBA" id="ARBA00049067"/>
    </source>
</evidence>
<keyword evidence="17" id="KW-0326">Glycosidase</keyword>
<keyword evidence="11" id="KW-0067">ATP-binding</keyword>
<dbReference type="OrthoDB" id="9805159at2"/>
<dbReference type="Gene3D" id="3.20.20.80">
    <property type="entry name" value="Glycosidases"/>
    <property type="match status" value="1"/>
</dbReference>
<dbReference type="InterPro" id="IPR011009">
    <property type="entry name" value="Kinase-like_dom_sf"/>
</dbReference>
<accession>A0A4P2PUC0</accession>
<dbReference type="Pfam" id="PF18085">
    <property type="entry name" value="Mak_N_cap"/>
    <property type="match status" value="1"/>
</dbReference>
<dbReference type="Proteomes" id="UP000295781">
    <property type="component" value="Chromosome"/>
</dbReference>
<dbReference type="EC" id="5.4.99.16" evidence="5"/>
<dbReference type="InterPro" id="IPR006047">
    <property type="entry name" value="GH13_cat_dom"/>
</dbReference>
<dbReference type="SUPFAM" id="SSF51445">
    <property type="entry name" value="(Trans)glycosidases"/>
    <property type="match status" value="1"/>
</dbReference>
<proteinExistence type="inferred from homology"/>
<dbReference type="GO" id="GO:0016740">
    <property type="term" value="F:transferase activity"/>
    <property type="evidence" value="ECO:0007669"/>
    <property type="project" value="UniProtKB-KW"/>
</dbReference>
<dbReference type="GO" id="GO:0016798">
    <property type="term" value="F:hydrolase activity, acting on glycosyl bonds"/>
    <property type="evidence" value="ECO:0007669"/>
    <property type="project" value="UniProtKB-KW"/>
</dbReference>
<evidence type="ECO:0000256" key="14">
    <source>
        <dbReference type="ARBA" id="ARBA00031378"/>
    </source>
</evidence>
<protein>
    <recommendedName>
        <fullName evidence="6">Maltokinase</fullName>
        <ecNumber evidence="4">2.7.1.175</ecNumber>
        <ecNumber evidence="5">5.4.99.16</ecNumber>
    </recommendedName>
    <alternativeName>
        <fullName evidence="14">Maltose alpha-D-glucosyltransferase</fullName>
    </alternativeName>
    <alternativeName>
        <fullName evidence="13">Maltose-1-phosphate synthase</fullName>
    </alternativeName>
</protein>
<evidence type="ECO:0000256" key="10">
    <source>
        <dbReference type="ARBA" id="ARBA00022837"/>
    </source>
</evidence>
<evidence type="ECO:0000256" key="1">
    <source>
        <dbReference type="ARBA" id="ARBA00001595"/>
    </source>
</evidence>
<evidence type="ECO:0000259" key="16">
    <source>
        <dbReference type="SMART" id="SM00642"/>
    </source>
</evidence>
<comment type="catalytic activity">
    <reaction evidence="1">
        <text>D-maltose = alpha,alpha-trehalose</text>
        <dbReference type="Rhea" id="RHEA:15145"/>
        <dbReference type="ChEBI" id="CHEBI:16551"/>
        <dbReference type="ChEBI" id="CHEBI:17306"/>
        <dbReference type="EC" id="5.4.99.16"/>
    </reaction>
</comment>
<evidence type="ECO:0000313" key="17">
    <source>
        <dbReference type="EMBL" id="AUX19973.1"/>
    </source>
</evidence>
<dbReference type="InterPro" id="IPR013780">
    <property type="entry name" value="Glyco_hydro_b"/>
</dbReference>
<dbReference type="InterPro" id="IPR045857">
    <property type="entry name" value="O16G_dom_2"/>
</dbReference>
<keyword evidence="10" id="KW-0106">Calcium</keyword>
<comment type="catalytic activity">
    <reaction evidence="15">
        <text>D-maltose + ATP = alpha-maltose 1-phosphate + ADP + H(+)</text>
        <dbReference type="Rhea" id="RHEA:31915"/>
        <dbReference type="ChEBI" id="CHEBI:15378"/>
        <dbReference type="ChEBI" id="CHEBI:17306"/>
        <dbReference type="ChEBI" id="CHEBI:30616"/>
        <dbReference type="ChEBI" id="CHEBI:63576"/>
        <dbReference type="ChEBI" id="CHEBI:456216"/>
        <dbReference type="EC" id="2.7.1.175"/>
    </reaction>
</comment>
<evidence type="ECO:0000256" key="12">
    <source>
        <dbReference type="ARBA" id="ARBA00023235"/>
    </source>
</evidence>
<comment type="similarity">
    <text evidence="3">Belongs to the aminoglycoside phosphotransferase family.</text>
</comment>
<dbReference type="SUPFAM" id="SSF56112">
    <property type="entry name" value="Protein kinase-like (PK-like)"/>
    <property type="match status" value="1"/>
</dbReference>
<comment type="similarity">
    <text evidence="2">Belongs to the glycosyl hydrolase 13 family. TreS subfamily.</text>
</comment>
<dbReference type="Pfam" id="PF16657">
    <property type="entry name" value="Malt_amylase_C"/>
    <property type="match status" value="1"/>
</dbReference>
<dbReference type="InterPro" id="IPR017853">
    <property type="entry name" value="GH"/>
</dbReference>
<dbReference type="InterPro" id="IPR012811">
    <property type="entry name" value="TreS_maltokin_C_dom"/>
</dbReference>
<gene>
    <name evidence="17" type="primary">malS</name>
    <name evidence="17" type="ORF">SOCEGT47_004300</name>
</gene>
<dbReference type="RefSeq" id="WP_129344814.1">
    <property type="nucleotide sequence ID" value="NZ_CP012670.1"/>
</dbReference>
<sequence length="1129" mass="128541">MSQDQKPPPAEGSALWYKDAIIYEVHVRAFSDSNADGIGDFEGLIEKLDYLQDLGVTAIWLLPFYPSPLRDGGYDIADYTNINPVYGTRREFARLLREAHRRDLRVITELVINHTSNEHEWFQRARTAPKGSRWRDFYVWSDTPHRYKDARIIFKDFETSNWAWDPVANAYYWHRFYSHQPDLNFENPDVHAAVFKVVDFWLEMGVDGLRLDAVPYLYERDGTNCENLPETHEFLRKLRRHIDANFADRMLLAEANQWPADAAAYFGQGDECHMNFHFPLMPRMFMAVELEDSFPIVNILKQTPVVHETCQWATFLRNHDELTLEMVTDEDRDYMYRVYAQEHTARINLGIRRRLAPLMKTRRRIELMNALLFSLPGTPVLYYGDEIGMGDNIYLGDRDGVRTPMQWSADRNAGFSRANPQKLYLPIIIDPEYHYEAINVEAQQQNPSSLLWWMKRLITLRKQNKVLGRGTIEFLHPDNSKVLAFIRAYGDERVLIVANLSRYAQHVELDLTRFAGMVPVELFGRNRFPEITSRCYPLSLGRYDFFWFALEPATPVAIGDSQAAPSLSAKGSWRALLSTEGRKALEPALAKFITARRWFRGKARTRRTTAIADIIPLARDERSPAEHYLLLVRIEYTDGMPETYVVPVGFAAGDRARELATRWRNAVIAEVTVRDPEPEQAASPEGILHDALATPEFAALLLTAIRTRAVATGRAGELHALPLLDLETLGAEGELLARISESEQSNTTIIYGDKLLLKVFRQVEEGINPELEIGKFLTEQEFAFTPRLAGALEYQGRGRESTAVAMLQEYVPSQSDAWTSTLESLNRYFERVLADEESVKASAPPMPAGTILDASRVTPPALVTQLMGNDLVRMRLLGERTAQLHLTLAGPSKDPAFGQQPFTTLHQQSLFQSAHGMLARTFGLLRKRERALPDGVREHAAAMLQREAEIDAKLQQILSKKFDVTRIRSHGDFHLGQVLSTGDDFILIDFEGEPARPLIERRYKRCPLRDVSGMLRSFDYAGASALRDGRLRPEDVAALKPWTDAWVAWISASYLAGYVETVTRAQAATEARADETAPIVPASDADTVLLLDFYMLEKCIYEVGYELNNRPDWLDIPLRGLEQLITPRA</sequence>
<dbReference type="GO" id="GO:0005975">
    <property type="term" value="P:carbohydrate metabolic process"/>
    <property type="evidence" value="ECO:0007669"/>
    <property type="project" value="InterPro"/>
</dbReference>
<name>A0A4P2PUC0_SORCE</name>
<evidence type="ECO:0000256" key="8">
    <source>
        <dbReference type="ARBA" id="ARBA00022723"/>
    </source>
</evidence>
<dbReference type="GO" id="GO:0047471">
    <property type="term" value="F:maltose alpha-D-glucosyltransferase activity"/>
    <property type="evidence" value="ECO:0007669"/>
    <property type="project" value="UniProtKB-EC"/>
</dbReference>
<dbReference type="Gene3D" id="3.90.400.10">
    <property type="entry name" value="Oligo-1,6-glucosidase, Domain 2"/>
    <property type="match status" value="1"/>
</dbReference>
<dbReference type="FunFam" id="3.20.20.80:FF:000055">
    <property type="entry name" value="Trehalose synthase"/>
    <property type="match status" value="1"/>
</dbReference>
<dbReference type="Pfam" id="PF00128">
    <property type="entry name" value="Alpha-amylase"/>
    <property type="match status" value="1"/>
</dbReference>
<dbReference type="PANTHER" id="PTHR10357">
    <property type="entry name" value="ALPHA-AMYLASE FAMILY MEMBER"/>
    <property type="match status" value="1"/>
</dbReference>
<evidence type="ECO:0000313" key="18">
    <source>
        <dbReference type="Proteomes" id="UP000295781"/>
    </source>
</evidence>
<evidence type="ECO:0000256" key="11">
    <source>
        <dbReference type="ARBA" id="ARBA00022840"/>
    </source>
</evidence>
<dbReference type="PANTHER" id="PTHR10357:SF219">
    <property type="entry name" value="MALTOSE ALPHA-D-GLUCOSYLTRANSFERASE"/>
    <property type="match status" value="1"/>
</dbReference>
<dbReference type="AlphaFoldDB" id="A0A4P2PUC0"/>
<dbReference type="EMBL" id="CP012670">
    <property type="protein sequence ID" value="AUX19973.1"/>
    <property type="molecule type" value="Genomic_DNA"/>
</dbReference>
<evidence type="ECO:0000256" key="4">
    <source>
        <dbReference type="ARBA" id="ARBA00011962"/>
    </source>
</evidence>
<dbReference type="InterPro" id="IPR040999">
    <property type="entry name" value="Mak_N_cap"/>
</dbReference>
<keyword evidence="9" id="KW-0547">Nucleotide-binding</keyword>
<dbReference type="SMART" id="SM00642">
    <property type="entry name" value="Aamy"/>
    <property type="match status" value="1"/>
</dbReference>
<keyword evidence="7" id="KW-0808">Transferase</keyword>
<evidence type="ECO:0000256" key="13">
    <source>
        <dbReference type="ARBA" id="ARBA00031251"/>
    </source>
</evidence>
<keyword evidence="8" id="KW-0479">Metal-binding</keyword>
<evidence type="ECO:0000256" key="3">
    <source>
        <dbReference type="ARBA" id="ARBA00006219"/>
    </source>
</evidence>
<dbReference type="Gene3D" id="3.90.1200.10">
    <property type="match status" value="1"/>
</dbReference>
<dbReference type="SUPFAM" id="SSF51011">
    <property type="entry name" value="Glycosyl hydrolase domain"/>
    <property type="match status" value="1"/>
</dbReference>
<keyword evidence="17" id="KW-0378">Hydrolase</keyword>
<dbReference type="InterPro" id="IPR032091">
    <property type="entry name" value="Malt_amylase-like_C"/>
</dbReference>
<dbReference type="EC" id="2.7.1.175" evidence="4"/>
<feature type="domain" description="Glycosyl hydrolase family 13 catalytic" evidence="16">
    <location>
        <begin position="24"/>
        <end position="417"/>
    </location>
</feature>